<dbReference type="SUPFAM" id="SSF55811">
    <property type="entry name" value="Nudix"/>
    <property type="match status" value="1"/>
</dbReference>
<reference evidence="4 5" key="1">
    <citation type="journal article" date="2005" name="Nucleic Acids Res.">
        <title>Genomic blueprint of Hahella chejuensis, a marine microbe producing an algicidal agent.</title>
        <authorList>
            <person name="Jeong H."/>
            <person name="Yim J.H."/>
            <person name="Lee C."/>
            <person name="Choi S.-H."/>
            <person name="Park Y.K."/>
            <person name="Yoon S.H."/>
            <person name="Hur C.-G."/>
            <person name="Kang H.-Y."/>
            <person name="Kim D."/>
            <person name="Lee H.H."/>
            <person name="Park K.H."/>
            <person name="Park S.-H."/>
            <person name="Park H.-S."/>
            <person name="Lee H.K."/>
            <person name="Oh T.K."/>
            <person name="Kim J.F."/>
        </authorList>
    </citation>
    <scope>NUCLEOTIDE SEQUENCE [LARGE SCALE GENOMIC DNA]</scope>
    <source>
        <strain evidence="4 5">KCTC 2396</strain>
    </source>
</reference>
<sequence>MKFESGDKRFKFRSVAVIIHNGHVLLHKVVKGDFWALPGGKVEFFEFSHTTLIRELEEELGVAANIVRPLWFVEDFYARGGVKSHEIATYYLTTLQDPNAIPFGQDVRGLEQDVNIVFRWVKLADVASLNLWPQFLKERLTALPQEVEFIHINELK</sequence>
<name>Q2SFL8_HAHCH</name>
<evidence type="ECO:0000256" key="1">
    <source>
        <dbReference type="ARBA" id="ARBA00001946"/>
    </source>
</evidence>
<dbReference type="PROSITE" id="PS00893">
    <property type="entry name" value="NUDIX_BOX"/>
    <property type="match status" value="1"/>
</dbReference>
<evidence type="ECO:0000313" key="5">
    <source>
        <dbReference type="Proteomes" id="UP000000238"/>
    </source>
</evidence>
<dbReference type="Proteomes" id="UP000000238">
    <property type="component" value="Chromosome"/>
</dbReference>
<dbReference type="EMBL" id="CP000155">
    <property type="protein sequence ID" value="ABC30556.1"/>
    <property type="molecule type" value="Genomic_DNA"/>
</dbReference>
<accession>Q2SFL8</accession>
<dbReference type="InterPro" id="IPR000086">
    <property type="entry name" value="NUDIX_hydrolase_dom"/>
</dbReference>
<evidence type="ECO:0000259" key="3">
    <source>
        <dbReference type="PROSITE" id="PS51462"/>
    </source>
</evidence>
<dbReference type="Gene3D" id="3.90.79.10">
    <property type="entry name" value="Nucleoside Triphosphate Pyrophosphohydrolase"/>
    <property type="match status" value="1"/>
</dbReference>
<dbReference type="PANTHER" id="PTHR43046">
    <property type="entry name" value="GDP-MANNOSE MANNOSYL HYDROLASE"/>
    <property type="match status" value="1"/>
</dbReference>
<evidence type="ECO:0000313" key="4">
    <source>
        <dbReference type="EMBL" id="ABC30556.1"/>
    </source>
</evidence>
<dbReference type="Pfam" id="PF00293">
    <property type="entry name" value="NUDIX"/>
    <property type="match status" value="1"/>
</dbReference>
<dbReference type="HOGENOM" id="CLU_037162_18_6_6"/>
<dbReference type="RefSeq" id="WP_011397623.1">
    <property type="nucleotide sequence ID" value="NC_007645.1"/>
</dbReference>
<feature type="domain" description="Nudix hydrolase" evidence="3">
    <location>
        <begin position="8"/>
        <end position="144"/>
    </location>
</feature>
<dbReference type="PANTHER" id="PTHR43046:SF14">
    <property type="entry name" value="MUTT_NUDIX FAMILY PROTEIN"/>
    <property type="match status" value="1"/>
</dbReference>
<dbReference type="GO" id="GO:0016787">
    <property type="term" value="F:hydrolase activity"/>
    <property type="evidence" value="ECO:0007669"/>
    <property type="project" value="UniProtKB-KW"/>
</dbReference>
<dbReference type="CDD" id="cd04688">
    <property type="entry name" value="NUDIX_Hydrolase"/>
    <property type="match status" value="1"/>
</dbReference>
<dbReference type="InterPro" id="IPR020084">
    <property type="entry name" value="NUDIX_hydrolase_CS"/>
</dbReference>
<dbReference type="PROSITE" id="PS51462">
    <property type="entry name" value="NUDIX"/>
    <property type="match status" value="1"/>
</dbReference>
<keyword evidence="2 4" id="KW-0378">Hydrolase</keyword>
<comment type="cofactor">
    <cofactor evidence="1">
        <name>Mg(2+)</name>
        <dbReference type="ChEBI" id="CHEBI:18420"/>
    </cofactor>
</comment>
<dbReference type="InterPro" id="IPR015797">
    <property type="entry name" value="NUDIX_hydrolase-like_dom_sf"/>
</dbReference>
<dbReference type="AlphaFoldDB" id="Q2SFL8"/>
<proteinExistence type="predicted"/>
<keyword evidence="5" id="KW-1185">Reference proteome</keyword>
<dbReference type="KEGG" id="hch:HCH_03825"/>
<organism evidence="4 5">
    <name type="scientific">Hahella chejuensis (strain KCTC 2396)</name>
    <dbReference type="NCBI Taxonomy" id="349521"/>
    <lineage>
        <taxon>Bacteria</taxon>
        <taxon>Pseudomonadati</taxon>
        <taxon>Pseudomonadota</taxon>
        <taxon>Gammaproteobacteria</taxon>
        <taxon>Oceanospirillales</taxon>
        <taxon>Hahellaceae</taxon>
        <taxon>Hahella</taxon>
    </lineage>
</organism>
<protein>
    <submittedName>
        <fullName evidence="4">NTP pyrophosphohydrolase including oxidative damage repair enzyme</fullName>
    </submittedName>
</protein>
<dbReference type="STRING" id="349521.HCH_03825"/>
<gene>
    <name evidence="4" type="ordered locus">HCH_03825</name>
</gene>
<evidence type="ECO:0000256" key="2">
    <source>
        <dbReference type="ARBA" id="ARBA00022801"/>
    </source>
</evidence>
<dbReference type="eggNOG" id="COG1051">
    <property type="taxonomic scope" value="Bacteria"/>
</dbReference>
<dbReference type="OrthoDB" id="9791228at2"/>